<feature type="transmembrane region" description="Helical" evidence="1">
    <location>
        <begin position="13"/>
        <end position="31"/>
    </location>
</feature>
<keyword evidence="1" id="KW-0812">Transmembrane</keyword>
<feature type="transmembrane region" description="Helical" evidence="1">
    <location>
        <begin position="52"/>
        <end position="72"/>
    </location>
</feature>
<feature type="transmembrane region" description="Helical" evidence="1">
    <location>
        <begin position="92"/>
        <end position="111"/>
    </location>
</feature>
<protein>
    <submittedName>
        <fullName evidence="2">Uncharacterized protein</fullName>
    </submittedName>
</protein>
<keyword evidence="1" id="KW-1133">Transmembrane helix</keyword>
<organism evidence="2 3">
    <name type="scientific">Podospora didyma</name>
    <dbReference type="NCBI Taxonomy" id="330526"/>
    <lineage>
        <taxon>Eukaryota</taxon>
        <taxon>Fungi</taxon>
        <taxon>Dikarya</taxon>
        <taxon>Ascomycota</taxon>
        <taxon>Pezizomycotina</taxon>
        <taxon>Sordariomycetes</taxon>
        <taxon>Sordariomycetidae</taxon>
        <taxon>Sordariales</taxon>
        <taxon>Podosporaceae</taxon>
        <taxon>Podospora</taxon>
    </lineage>
</organism>
<reference evidence="2" key="1">
    <citation type="journal article" date="2023" name="Mol. Phylogenet. Evol.">
        <title>Genome-scale phylogeny and comparative genomics of the fungal order Sordariales.</title>
        <authorList>
            <person name="Hensen N."/>
            <person name="Bonometti L."/>
            <person name="Westerberg I."/>
            <person name="Brannstrom I.O."/>
            <person name="Guillou S."/>
            <person name="Cros-Aarteil S."/>
            <person name="Calhoun S."/>
            <person name="Haridas S."/>
            <person name="Kuo A."/>
            <person name="Mondo S."/>
            <person name="Pangilinan J."/>
            <person name="Riley R."/>
            <person name="LaButti K."/>
            <person name="Andreopoulos B."/>
            <person name="Lipzen A."/>
            <person name="Chen C."/>
            <person name="Yan M."/>
            <person name="Daum C."/>
            <person name="Ng V."/>
            <person name="Clum A."/>
            <person name="Steindorff A."/>
            <person name="Ohm R.A."/>
            <person name="Martin F."/>
            <person name="Silar P."/>
            <person name="Natvig D.O."/>
            <person name="Lalanne C."/>
            <person name="Gautier V."/>
            <person name="Ament-Velasquez S.L."/>
            <person name="Kruys A."/>
            <person name="Hutchinson M.I."/>
            <person name="Powell A.J."/>
            <person name="Barry K."/>
            <person name="Miller A.N."/>
            <person name="Grigoriev I.V."/>
            <person name="Debuchy R."/>
            <person name="Gladieux P."/>
            <person name="Hiltunen Thoren M."/>
            <person name="Johannesson H."/>
        </authorList>
    </citation>
    <scope>NUCLEOTIDE SEQUENCE</scope>
    <source>
        <strain evidence="2">CBS 232.78</strain>
    </source>
</reference>
<proteinExistence type="predicted"/>
<dbReference type="Proteomes" id="UP001285441">
    <property type="component" value="Unassembled WGS sequence"/>
</dbReference>
<evidence type="ECO:0000313" key="2">
    <source>
        <dbReference type="EMBL" id="KAK3394107.1"/>
    </source>
</evidence>
<evidence type="ECO:0000256" key="1">
    <source>
        <dbReference type="SAM" id="Phobius"/>
    </source>
</evidence>
<sequence length="123" mass="13766">MPNSDTTSLLARYASQLIAQIFVLLSVSGLMKQAVGFWGRTNIKRTARLPAFIWLCPFPHHATSYLSTLFLTNADKKGLAINNKSSQLVVSYNILSPFLFLPVSAAFNHAYKKSPRWVRLPIV</sequence>
<dbReference type="EMBL" id="JAULSW010000001">
    <property type="protein sequence ID" value="KAK3394107.1"/>
    <property type="molecule type" value="Genomic_DNA"/>
</dbReference>
<comment type="caution">
    <text evidence="2">The sequence shown here is derived from an EMBL/GenBank/DDBJ whole genome shotgun (WGS) entry which is preliminary data.</text>
</comment>
<dbReference type="AlphaFoldDB" id="A0AAE0P6A2"/>
<gene>
    <name evidence="2" type="ORF">B0H63DRAFT_459994</name>
</gene>
<name>A0AAE0P6A2_9PEZI</name>
<keyword evidence="3" id="KW-1185">Reference proteome</keyword>
<evidence type="ECO:0000313" key="3">
    <source>
        <dbReference type="Proteomes" id="UP001285441"/>
    </source>
</evidence>
<accession>A0AAE0P6A2</accession>
<reference evidence="2" key="2">
    <citation type="submission" date="2023-06" db="EMBL/GenBank/DDBJ databases">
        <authorList>
            <consortium name="Lawrence Berkeley National Laboratory"/>
            <person name="Haridas S."/>
            <person name="Hensen N."/>
            <person name="Bonometti L."/>
            <person name="Westerberg I."/>
            <person name="Brannstrom I.O."/>
            <person name="Guillou S."/>
            <person name="Cros-Aarteil S."/>
            <person name="Calhoun S."/>
            <person name="Kuo A."/>
            <person name="Mondo S."/>
            <person name="Pangilinan J."/>
            <person name="Riley R."/>
            <person name="LaButti K."/>
            <person name="Andreopoulos B."/>
            <person name="Lipzen A."/>
            <person name="Chen C."/>
            <person name="Yanf M."/>
            <person name="Daum C."/>
            <person name="Ng V."/>
            <person name="Clum A."/>
            <person name="Steindorff A."/>
            <person name="Ohm R."/>
            <person name="Martin F."/>
            <person name="Silar P."/>
            <person name="Natvig D."/>
            <person name="Lalanne C."/>
            <person name="Gautier V."/>
            <person name="Ament-velasquez S.L."/>
            <person name="Kruys A."/>
            <person name="Hutchinson M.I."/>
            <person name="Powell A.J."/>
            <person name="Barry K."/>
            <person name="Miller A.N."/>
            <person name="Grigoriev I.V."/>
            <person name="Debuchy R."/>
            <person name="Gladieux P."/>
            <person name="Thoren M.H."/>
            <person name="Johannesson H."/>
        </authorList>
    </citation>
    <scope>NUCLEOTIDE SEQUENCE</scope>
    <source>
        <strain evidence="2">CBS 232.78</strain>
    </source>
</reference>
<keyword evidence="1" id="KW-0472">Membrane</keyword>